<dbReference type="Proteomes" id="UP000317691">
    <property type="component" value="Unassembled WGS sequence"/>
</dbReference>
<dbReference type="InterPro" id="IPR027268">
    <property type="entry name" value="Peptidase_M4/M1_CTD_sf"/>
</dbReference>
<keyword evidence="2" id="KW-0479">Metal-binding</keyword>
<dbReference type="EMBL" id="VBOZ01000035">
    <property type="protein sequence ID" value="TMQ62859.1"/>
    <property type="molecule type" value="Genomic_DNA"/>
</dbReference>
<accession>A0A538TGW5</accession>
<sequence length="1053" mass="116884">MTAPGLHYTIDVRLDTGRNRLDGWTTIRYRSGADSALPAIHFHAYPNAFSGPRTIYAREGERQAEKYDIRFARPSERGWMTIDSVTADGAPARIVMNETLARVDLPHPLAPGDSVALRLHFTVQIPKQFDRFGHTGNAYSIAQWYPKVVVYDDLGWHLDPFHFMSEFYGEYATYDVTVTLPDRLWVGATGVPCGAEGGDNEIPRFPAETPRDSVTVSMGVVLADSLAGRWPAGTLDVETDLELPHGSPPVTIAVPRQGHATLRVPRGSPVHYSYHWKDAKGVALEEADAAGRPGPLRLILAARDLAVQDTLRALAAKAGPRDTILPSLKTLRFRAERVHDFAWVACPDYVGSDTTWAGIEVSALVFREDAAKWREIKAQTVDALRHHTRVVGPYVWPRFTATEAFCGGGAMEYPMLVMDEPAMNSGLVRSLDDTNAHEVGHEWFYGMLGSDERAHPWMDEGFTQYIEHDYTDAKYPHGLFRHVDRFPWVGRISALDLDEQSYLARAWARDERPIATPADGHPGYPTYGVAAYSKPASMLHTLRGMVGDSLFTEFLHLYYRRNLLRHPRPPDVIRAADGATGQDLAPFFRSWVETIDRPSFALGAIRRERAGADYRTSVVVVRKEAMVLPVTVEATFADGTRQERRILARDRRTPAVFESRSPLRSARLDPRHEIIEMDRLDNGSGTLPPMRFHFLTGFPSAEAIGVSYGPTIWHGDEEGLRLGGWMDGRYLPSGDFPCGIYGFDGGLSYGARDGSVAYRAGLWGRAGVLGARSRLRTLIARDEGLFRAGLHAENTAMAPARRHPYRSWKLSAEYRDRSELRAVDPQYWSSGKTWNGGLALGLETIGPRHSESVQIEYRRGISVGADQHHPLSTWNYNWLRLTANQNLSPLPGGLKASWRIAAGTAFNQAPSELQFDIAEESRLDALDRFYANDRGPLRESDHFLVPGGGGARGYSGRAILGKRLLAATLEIEHAEYPVYLFSDAGRVEGPIASPAGRAHSGRRRRGRPIRADRRGVSCLGRQPRIRGEFLACPVAILGRDGPSPHAVAIRGSM</sequence>
<evidence type="ECO:0000256" key="2">
    <source>
        <dbReference type="PIRSR" id="PIRSR634015-3"/>
    </source>
</evidence>
<dbReference type="CDD" id="cd09604">
    <property type="entry name" value="M1_APN_like"/>
    <property type="match status" value="1"/>
</dbReference>
<dbReference type="InterPro" id="IPR014782">
    <property type="entry name" value="Peptidase_M1_dom"/>
</dbReference>
<dbReference type="InterPro" id="IPR034015">
    <property type="entry name" value="M1_LTA4H"/>
</dbReference>
<dbReference type="GO" id="GO:0008237">
    <property type="term" value="F:metallopeptidase activity"/>
    <property type="evidence" value="ECO:0007669"/>
    <property type="project" value="InterPro"/>
</dbReference>
<feature type="domain" description="Peptidase M1 membrane alanine aminopeptidase" evidence="4">
    <location>
        <begin position="414"/>
        <end position="591"/>
    </location>
</feature>
<protein>
    <submittedName>
        <fullName evidence="5">M1 family metallopeptidase</fullName>
    </submittedName>
</protein>
<feature type="binding site" evidence="2">
    <location>
        <position position="460"/>
    </location>
    <ligand>
        <name>Zn(2+)</name>
        <dbReference type="ChEBI" id="CHEBI:29105"/>
        <note>catalytic</note>
    </ligand>
</feature>
<evidence type="ECO:0000256" key="1">
    <source>
        <dbReference type="PIRSR" id="PIRSR634015-1"/>
    </source>
</evidence>
<dbReference type="AlphaFoldDB" id="A0A538TGW5"/>
<reference evidence="5 6" key="1">
    <citation type="journal article" date="2019" name="Nat. Microbiol.">
        <title>Mediterranean grassland soil C-N compound turnover is dependent on rainfall and depth, and is mediated by genomically divergent microorganisms.</title>
        <authorList>
            <person name="Diamond S."/>
            <person name="Andeer P.F."/>
            <person name="Li Z."/>
            <person name="Crits-Christoph A."/>
            <person name="Burstein D."/>
            <person name="Anantharaman K."/>
            <person name="Lane K.R."/>
            <person name="Thomas B.C."/>
            <person name="Pan C."/>
            <person name="Northen T.R."/>
            <person name="Banfield J.F."/>
        </authorList>
    </citation>
    <scope>NUCLEOTIDE SEQUENCE [LARGE SCALE GENOMIC DNA]</scope>
    <source>
        <strain evidence="5">WS_9</strain>
    </source>
</reference>
<organism evidence="5 6">
    <name type="scientific">Eiseniibacteriota bacterium</name>
    <dbReference type="NCBI Taxonomy" id="2212470"/>
    <lineage>
        <taxon>Bacteria</taxon>
        <taxon>Candidatus Eiseniibacteriota</taxon>
    </lineage>
</organism>
<gene>
    <name evidence="5" type="ORF">E6K79_11425</name>
</gene>
<feature type="binding site" evidence="2">
    <location>
        <position position="441"/>
    </location>
    <ligand>
        <name>Zn(2+)</name>
        <dbReference type="ChEBI" id="CHEBI:29105"/>
        <note>catalytic</note>
    </ligand>
</feature>
<evidence type="ECO:0000313" key="5">
    <source>
        <dbReference type="EMBL" id="TMQ62859.1"/>
    </source>
</evidence>
<feature type="binding site" evidence="2">
    <location>
        <position position="437"/>
    </location>
    <ligand>
        <name>Zn(2+)</name>
        <dbReference type="ChEBI" id="CHEBI:29105"/>
        <note>catalytic</note>
    </ligand>
</feature>
<feature type="compositionally biased region" description="Basic residues" evidence="3">
    <location>
        <begin position="999"/>
        <end position="1008"/>
    </location>
</feature>
<evidence type="ECO:0000259" key="4">
    <source>
        <dbReference type="Pfam" id="PF01433"/>
    </source>
</evidence>
<feature type="active site" description="Proton acceptor" evidence="1">
    <location>
        <position position="438"/>
    </location>
</feature>
<name>A0A538TGW5_UNCEI</name>
<proteinExistence type="predicted"/>
<evidence type="ECO:0000256" key="3">
    <source>
        <dbReference type="SAM" id="MobiDB-lite"/>
    </source>
</evidence>
<dbReference type="Gene3D" id="1.10.390.10">
    <property type="entry name" value="Neutral Protease Domain 2"/>
    <property type="match status" value="1"/>
</dbReference>
<comment type="cofactor">
    <cofactor evidence="2">
        <name>Zn(2+)</name>
        <dbReference type="ChEBI" id="CHEBI:29105"/>
    </cofactor>
    <text evidence="2">Binds 1 zinc ion per subunit.</text>
</comment>
<dbReference type="SUPFAM" id="SSF55486">
    <property type="entry name" value="Metalloproteases ('zincins'), catalytic domain"/>
    <property type="match status" value="1"/>
</dbReference>
<feature type="region of interest" description="Disordered" evidence="3">
    <location>
        <begin position="992"/>
        <end position="1013"/>
    </location>
</feature>
<dbReference type="Pfam" id="PF01433">
    <property type="entry name" value="Peptidase_M1"/>
    <property type="match status" value="1"/>
</dbReference>
<comment type="caution">
    <text evidence="5">The sequence shown here is derived from an EMBL/GenBank/DDBJ whole genome shotgun (WGS) entry which is preliminary data.</text>
</comment>
<feature type="active site" description="Proton donor" evidence="1">
    <location>
        <position position="532"/>
    </location>
</feature>
<dbReference type="PANTHER" id="PTHR45726">
    <property type="entry name" value="LEUKOTRIENE A-4 HYDROLASE"/>
    <property type="match status" value="1"/>
</dbReference>
<evidence type="ECO:0000313" key="6">
    <source>
        <dbReference type="Proteomes" id="UP000317691"/>
    </source>
</evidence>
<keyword evidence="2" id="KW-0862">Zinc</keyword>
<dbReference type="GO" id="GO:0008270">
    <property type="term" value="F:zinc ion binding"/>
    <property type="evidence" value="ECO:0007669"/>
    <property type="project" value="InterPro"/>
</dbReference>
<dbReference type="PANTHER" id="PTHR45726:SF3">
    <property type="entry name" value="LEUKOTRIENE A-4 HYDROLASE"/>
    <property type="match status" value="1"/>
</dbReference>